<dbReference type="Proteomes" id="UP001528673">
    <property type="component" value="Unassembled WGS sequence"/>
</dbReference>
<dbReference type="RefSeq" id="WP_273947987.1">
    <property type="nucleotide sequence ID" value="NZ_JAQSIP010000001.1"/>
</dbReference>
<protein>
    <submittedName>
        <fullName evidence="3">PepSY-associated TM helix domain-containing protein</fullName>
    </submittedName>
</protein>
<comment type="caution">
    <text evidence="3">The sequence shown here is derived from an EMBL/GenBank/DDBJ whole genome shotgun (WGS) entry which is preliminary data.</text>
</comment>
<feature type="transmembrane region" description="Helical" evidence="2">
    <location>
        <begin position="464"/>
        <end position="488"/>
    </location>
</feature>
<feature type="transmembrane region" description="Helical" evidence="2">
    <location>
        <begin position="360"/>
        <end position="381"/>
    </location>
</feature>
<feature type="compositionally biased region" description="Low complexity" evidence="1">
    <location>
        <begin position="543"/>
        <end position="563"/>
    </location>
</feature>
<keyword evidence="2" id="KW-0812">Transmembrane</keyword>
<name>A0ABT5MSW4_9BURK</name>
<feature type="transmembrane region" description="Helical" evidence="2">
    <location>
        <begin position="438"/>
        <end position="457"/>
    </location>
</feature>
<feature type="transmembrane region" description="Helical" evidence="2">
    <location>
        <begin position="402"/>
        <end position="426"/>
    </location>
</feature>
<evidence type="ECO:0000313" key="3">
    <source>
        <dbReference type="EMBL" id="MDD0837115.1"/>
    </source>
</evidence>
<feature type="region of interest" description="Disordered" evidence="1">
    <location>
        <begin position="530"/>
        <end position="572"/>
    </location>
</feature>
<feature type="transmembrane region" description="Helical" evidence="2">
    <location>
        <begin position="500"/>
        <end position="519"/>
    </location>
</feature>
<dbReference type="PANTHER" id="PTHR34219:SF9">
    <property type="entry name" value="IRON-REGULATED INNER MEMBRANE PROTEIN"/>
    <property type="match status" value="1"/>
</dbReference>
<sequence length="572" mass="60873">MRADLIRVYKSVHTWTGILSGMALFIAFYAGALTVFKEPLMRWATPPSPSASVTQWWPLEDTPALIAKTLAQHPAAAREFTIHLQATESQAGRLQWKVRGAPEADDHDESSTRHYVATLDAAGQALVHETHPAELAGFIDVLHRVVGLPFDTDPNRWLMGVVAGLYTLALVSGVVVLLPSLVKDFFALRVGKNLKRMWLDAHNVVGIISLPFHLVMALTAVVFAFHDPIYDLQNKVLHGGQWRTGPPRAAAPADAAARSPEALLAPARLVASAKALSPSFEPYQVQYQNATGPRPVAQVWGHDPTAVSPRARGGFVALDPYTGQVLSTDYLPGRQSAPLQVISSFFALHMASFGGAAVQWMYFGLGLAGAWLFYSGNLLWVESRRRRALPKAAASPLQRLDVRLMAAATVGVCLGCVCGISLMLVAHKWLGALAHGGSAARVSYYATFFAALAWSFWQGGARAAVHLLWAASGLTLAIPLTSALAWLLPGLGPWVHGSPAALGVDATALVGGLLLAWMARLTQRRVRQGPTDSVWSGVPPAPGSASAAPVPGPAQPAARAASAEPLGLGPRA</sequence>
<proteinExistence type="predicted"/>
<evidence type="ECO:0000256" key="1">
    <source>
        <dbReference type="SAM" id="MobiDB-lite"/>
    </source>
</evidence>
<keyword evidence="2" id="KW-1133">Transmembrane helix</keyword>
<dbReference type="Pfam" id="PF03929">
    <property type="entry name" value="PepSY_TM"/>
    <property type="match status" value="1"/>
</dbReference>
<dbReference type="PANTHER" id="PTHR34219">
    <property type="entry name" value="IRON-REGULATED INNER MEMBRANE PROTEIN-RELATED"/>
    <property type="match status" value="1"/>
</dbReference>
<keyword evidence="2" id="KW-0472">Membrane</keyword>
<dbReference type="InterPro" id="IPR005625">
    <property type="entry name" value="PepSY-ass_TM"/>
</dbReference>
<feature type="transmembrane region" description="Helical" evidence="2">
    <location>
        <begin position="203"/>
        <end position="225"/>
    </location>
</feature>
<reference evidence="3 4" key="1">
    <citation type="submission" date="2023-02" db="EMBL/GenBank/DDBJ databases">
        <title>Bacterial whole genomic sequence of Curvibacter sp. HBC61.</title>
        <authorList>
            <person name="Le V."/>
            <person name="Ko S.-R."/>
            <person name="Ahn C.-Y."/>
            <person name="Oh H.-M."/>
        </authorList>
    </citation>
    <scope>NUCLEOTIDE SEQUENCE [LARGE SCALE GENOMIC DNA]</scope>
    <source>
        <strain evidence="3 4">HBC61</strain>
    </source>
</reference>
<dbReference type="EMBL" id="JAQSIP010000001">
    <property type="protein sequence ID" value="MDD0837115.1"/>
    <property type="molecule type" value="Genomic_DNA"/>
</dbReference>
<evidence type="ECO:0000256" key="2">
    <source>
        <dbReference type="SAM" id="Phobius"/>
    </source>
</evidence>
<gene>
    <name evidence="3" type="ORF">PSQ40_00880</name>
</gene>
<evidence type="ECO:0000313" key="4">
    <source>
        <dbReference type="Proteomes" id="UP001528673"/>
    </source>
</evidence>
<organism evidence="3 4">
    <name type="scientific">Curvibacter cyanobacteriorum</name>
    <dbReference type="NCBI Taxonomy" id="3026422"/>
    <lineage>
        <taxon>Bacteria</taxon>
        <taxon>Pseudomonadati</taxon>
        <taxon>Pseudomonadota</taxon>
        <taxon>Betaproteobacteria</taxon>
        <taxon>Burkholderiales</taxon>
        <taxon>Comamonadaceae</taxon>
        <taxon>Curvibacter</taxon>
    </lineage>
</organism>
<feature type="transmembrane region" description="Helical" evidence="2">
    <location>
        <begin position="157"/>
        <end position="182"/>
    </location>
</feature>
<keyword evidence="4" id="KW-1185">Reference proteome</keyword>
<accession>A0ABT5MSW4</accession>
<feature type="transmembrane region" description="Helical" evidence="2">
    <location>
        <begin position="12"/>
        <end position="36"/>
    </location>
</feature>